<evidence type="ECO:0000313" key="3">
    <source>
        <dbReference type="EMBL" id="MBM7615578.1"/>
    </source>
</evidence>
<dbReference type="EMBL" id="JAFBEE010000014">
    <property type="protein sequence ID" value="MBM7615578.1"/>
    <property type="molecule type" value="Genomic_DNA"/>
</dbReference>
<dbReference type="Pfam" id="PF14584">
    <property type="entry name" value="DUF4446"/>
    <property type="match status" value="1"/>
</dbReference>
<dbReference type="InterPro" id="IPR027981">
    <property type="entry name" value="DUF4446"/>
</dbReference>
<dbReference type="RefSeq" id="WP_204402948.1">
    <property type="nucleotide sequence ID" value="NZ_JAFBEE010000014.1"/>
</dbReference>
<evidence type="ECO:0008006" key="5">
    <source>
        <dbReference type="Google" id="ProtNLM"/>
    </source>
</evidence>
<evidence type="ECO:0000313" key="4">
    <source>
        <dbReference type="Proteomes" id="UP001314796"/>
    </source>
</evidence>
<evidence type="ECO:0000256" key="2">
    <source>
        <dbReference type="SAM" id="Phobius"/>
    </source>
</evidence>
<keyword evidence="2" id="KW-0812">Transmembrane</keyword>
<reference evidence="3 4" key="1">
    <citation type="submission" date="2021-01" db="EMBL/GenBank/DDBJ databases">
        <title>Genomic Encyclopedia of Type Strains, Phase IV (KMG-IV): sequencing the most valuable type-strain genomes for metagenomic binning, comparative biology and taxonomic classification.</title>
        <authorList>
            <person name="Goeker M."/>
        </authorList>
    </citation>
    <scope>NUCLEOTIDE SEQUENCE [LARGE SCALE GENOMIC DNA]</scope>
    <source>
        <strain evidence="3 4">DSM 25890</strain>
    </source>
</reference>
<keyword evidence="2" id="KW-1133">Transmembrane helix</keyword>
<protein>
    <recommendedName>
        <fullName evidence="5">DUF4446 domain-containing protein</fullName>
    </recommendedName>
</protein>
<name>A0ABS2NRK0_9FIRM</name>
<dbReference type="Proteomes" id="UP001314796">
    <property type="component" value="Unassembled WGS sequence"/>
</dbReference>
<keyword evidence="4" id="KW-1185">Reference proteome</keyword>
<feature type="coiled-coil region" evidence="1">
    <location>
        <begin position="60"/>
        <end position="87"/>
    </location>
</feature>
<comment type="caution">
    <text evidence="3">The sequence shown here is derived from an EMBL/GenBank/DDBJ whole genome shotgun (WGS) entry which is preliminary data.</text>
</comment>
<organism evidence="3 4">
    <name type="scientific">Alkaliphilus hydrothermalis</name>
    <dbReference type="NCBI Taxonomy" id="1482730"/>
    <lineage>
        <taxon>Bacteria</taxon>
        <taxon>Bacillati</taxon>
        <taxon>Bacillota</taxon>
        <taxon>Clostridia</taxon>
        <taxon>Peptostreptococcales</taxon>
        <taxon>Natronincolaceae</taxon>
        <taxon>Alkaliphilus</taxon>
    </lineage>
</organism>
<accession>A0ABS2NRK0</accession>
<keyword evidence="1" id="KW-0175">Coiled coil</keyword>
<proteinExistence type="predicted"/>
<evidence type="ECO:0000256" key="1">
    <source>
        <dbReference type="SAM" id="Coils"/>
    </source>
</evidence>
<sequence length="182" mass="20296">MENILLFVEEYTIPIIIGCAIMNIVIVVLLAINYALTSSLKDKYRKLVKGTSGKNIEGILMEHMENVESVKEELQSIYRKLDIIDNKISFCVQKVGIIRYNAFQDTGSDLSFSIALLDDNNDGIILTGIHGRAESISYAKPIKKGVSNYSLSVEELQALERAKCNLLDHTDVQGSRSKREVG</sequence>
<keyword evidence="2" id="KW-0472">Membrane</keyword>
<gene>
    <name evidence="3" type="ORF">JOC73_002148</name>
</gene>
<feature type="transmembrane region" description="Helical" evidence="2">
    <location>
        <begin position="12"/>
        <end position="36"/>
    </location>
</feature>